<dbReference type="Proteomes" id="UP000001072">
    <property type="component" value="Unassembled WGS sequence"/>
</dbReference>
<evidence type="ECO:0000313" key="6">
    <source>
        <dbReference type="Proteomes" id="UP000001072"/>
    </source>
</evidence>
<accession>F4S630</accession>
<evidence type="ECO:0000256" key="4">
    <source>
        <dbReference type="SAM" id="MobiDB-lite"/>
    </source>
</evidence>
<protein>
    <submittedName>
        <fullName evidence="5">Uncharacterized protein</fullName>
    </submittedName>
</protein>
<comment type="subcellular location">
    <subcellularLocation>
        <location evidence="1">Mitochondrion</location>
    </subcellularLocation>
</comment>
<sequence>MFCTAARHANHVHKPLIRFIGKRFQDSKPTPTGPHPMAPTDIKENFSSFLDHQRQPSSTSPQSNPKPSSSSSNSNSNSRVIVYDDISELPYSYIRPSQEEIELINVSFPVYLFLGLSCLF</sequence>
<dbReference type="HOGENOM" id="CLU_129439_3_0_1"/>
<dbReference type="GeneID" id="18924636"/>
<feature type="region of interest" description="Disordered" evidence="4">
    <location>
        <begin position="23"/>
        <end position="79"/>
    </location>
</feature>
<evidence type="ECO:0000256" key="3">
    <source>
        <dbReference type="ARBA" id="ARBA00043970"/>
    </source>
</evidence>
<dbReference type="Pfam" id="PF10937">
    <property type="entry name" value="Kgd4-YMR31"/>
    <property type="match status" value="1"/>
</dbReference>
<dbReference type="VEuPathDB" id="FungiDB:MELLADRAFT_112310"/>
<proteinExistence type="inferred from homology"/>
<dbReference type="GO" id="GO:0005739">
    <property type="term" value="C:mitochondrion"/>
    <property type="evidence" value="ECO:0007669"/>
    <property type="project" value="UniProtKB-SubCell"/>
</dbReference>
<dbReference type="KEGG" id="mlr:MELLADRAFT_112310"/>
<gene>
    <name evidence="5" type="ORF">MELLADRAFT_112310</name>
</gene>
<evidence type="ECO:0000256" key="2">
    <source>
        <dbReference type="ARBA" id="ARBA00023128"/>
    </source>
</evidence>
<reference evidence="6" key="1">
    <citation type="journal article" date="2011" name="Proc. Natl. Acad. Sci. U.S.A.">
        <title>Obligate biotrophy features unraveled by the genomic analysis of rust fungi.</title>
        <authorList>
            <person name="Duplessis S."/>
            <person name="Cuomo C.A."/>
            <person name="Lin Y.-C."/>
            <person name="Aerts A."/>
            <person name="Tisserant E."/>
            <person name="Veneault-Fourrey C."/>
            <person name="Joly D.L."/>
            <person name="Hacquard S."/>
            <person name="Amselem J."/>
            <person name="Cantarel B.L."/>
            <person name="Chiu R."/>
            <person name="Coutinho P.M."/>
            <person name="Feau N."/>
            <person name="Field M."/>
            <person name="Frey P."/>
            <person name="Gelhaye E."/>
            <person name="Goldberg J."/>
            <person name="Grabherr M.G."/>
            <person name="Kodira C.D."/>
            <person name="Kohler A."/>
            <person name="Kuees U."/>
            <person name="Lindquist E.A."/>
            <person name="Lucas S.M."/>
            <person name="Mago R."/>
            <person name="Mauceli E."/>
            <person name="Morin E."/>
            <person name="Murat C."/>
            <person name="Pangilinan J.L."/>
            <person name="Park R."/>
            <person name="Pearson M."/>
            <person name="Quesneville H."/>
            <person name="Rouhier N."/>
            <person name="Sakthikumar S."/>
            <person name="Salamov A.A."/>
            <person name="Schmutz J."/>
            <person name="Selles B."/>
            <person name="Shapiro H."/>
            <person name="Tanguay P."/>
            <person name="Tuskan G.A."/>
            <person name="Henrissat B."/>
            <person name="Van de Peer Y."/>
            <person name="Rouze P."/>
            <person name="Ellis J.G."/>
            <person name="Dodds P.N."/>
            <person name="Schein J.E."/>
            <person name="Zhong S."/>
            <person name="Hamelin R.C."/>
            <person name="Grigoriev I.V."/>
            <person name="Szabo L.J."/>
            <person name="Martin F."/>
        </authorList>
    </citation>
    <scope>NUCLEOTIDE SEQUENCE [LARGE SCALE GENOMIC DNA]</scope>
    <source>
        <strain evidence="6">98AG31 / pathotype 3-4-7</strain>
    </source>
</reference>
<keyword evidence="2" id="KW-0496">Mitochondrion</keyword>
<dbReference type="AlphaFoldDB" id="F4S630"/>
<keyword evidence="6" id="KW-1185">Reference proteome</keyword>
<organism evidence="6">
    <name type="scientific">Melampsora larici-populina (strain 98AG31 / pathotype 3-4-7)</name>
    <name type="common">Poplar leaf rust fungus</name>
    <dbReference type="NCBI Taxonomy" id="747676"/>
    <lineage>
        <taxon>Eukaryota</taxon>
        <taxon>Fungi</taxon>
        <taxon>Dikarya</taxon>
        <taxon>Basidiomycota</taxon>
        <taxon>Pucciniomycotina</taxon>
        <taxon>Pucciniomycetes</taxon>
        <taxon>Pucciniales</taxon>
        <taxon>Melampsoraceae</taxon>
        <taxon>Melampsora</taxon>
    </lineage>
</organism>
<evidence type="ECO:0000313" key="5">
    <source>
        <dbReference type="EMBL" id="EGF99914.1"/>
    </source>
</evidence>
<feature type="compositionally biased region" description="Low complexity" evidence="4">
    <location>
        <begin position="56"/>
        <end position="78"/>
    </location>
</feature>
<name>F4S630_MELLP</name>
<comment type="similarity">
    <text evidence="3">Belongs to the alpha-ketoglutarate dehydrogenase component 4 family.</text>
</comment>
<dbReference type="OrthoDB" id="2116030at2759"/>
<dbReference type="RefSeq" id="XP_007416878.1">
    <property type="nucleotide sequence ID" value="XM_007416816.1"/>
</dbReference>
<evidence type="ECO:0000256" key="1">
    <source>
        <dbReference type="ARBA" id="ARBA00004173"/>
    </source>
</evidence>
<dbReference type="InParanoid" id="F4S630"/>
<dbReference type="GO" id="GO:0006103">
    <property type="term" value="P:2-oxoglutarate metabolic process"/>
    <property type="evidence" value="ECO:0007669"/>
    <property type="project" value="InterPro"/>
</dbReference>
<dbReference type="InterPro" id="IPR020373">
    <property type="entry name" value="Kgd4/YMR-31"/>
</dbReference>
<dbReference type="EMBL" id="GL883153">
    <property type="protein sequence ID" value="EGF99914.1"/>
    <property type="molecule type" value="Genomic_DNA"/>
</dbReference>
<dbReference type="eggNOG" id="ENOG502SCFG">
    <property type="taxonomic scope" value="Eukaryota"/>
</dbReference>